<keyword evidence="3" id="KW-1185">Reference proteome</keyword>
<name>A0A0K0EVI4_STRVS</name>
<reference evidence="4" key="2">
    <citation type="submission" date="2015-08" db="UniProtKB">
        <authorList>
            <consortium name="WormBaseParasite"/>
        </authorList>
    </citation>
    <scope>IDENTIFICATION</scope>
</reference>
<feature type="signal peptide" evidence="2">
    <location>
        <begin position="1"/>
        <end position="17"/>
    </location>
</feature>
<feature type="region of interest" description="Disordered" evidence="1">
    <location>
        <begin position="152"/>
        <end position="239"/>
    </location>
</feature>
<protein>
    <submittedName>
        <fullName evidence="4">Extensin-like</fullName>
    </submittedName>
</protein>
<accession>A0A0K0EVI4</accession>
<reference evidence="3" key="1">
    <citation type="submission" date="2014-07" db="EMBL/GenBank/DDBJ databases">
        <authorList>
            <person name="Martin A.A"/>
            <person name="De Silva N."/>
        </authorList>
    </citation>
    <scope>NUCLEOTIDE SEQUENCE</scope>
</reference>
<dbReference type="AlphaFoldDB" id="A0A0K0EVI4"/>
<dbReference type="STRING" id="75913.A0A0K0EVI4"/>
<dbReference type="WBParaSite" id="SVE_0053400.1">
    <property type="protein sequence ID" value="SVE_0053400.1"/>
    <property type="gene ID" value="SVE_0053400"/>
</dbReference>
<feature type="chain" id="PRO_5005328682" evidence="2">
    <location>
        <begin position="18"/>
        <end position="239"/>
    </location>
</feature>
<feature type="compositionally biased region" description="Polar residues" evidence="1">
    <location>
        <begin position="207"/>
        <end position="216"/>
    </location>
</feature>
<evidence type="ECO:0000256" key="2">
    <source>
        <dbReference type="SAM" id="SignalP"/>
    </source>
</evidence>
<evidence type="ECO:0000313" key="4">
    <source>
        <dbReference type="WBParaSite" id="SVE_0053400.1"/>
    </source>
</evidence>
<proteinExistence type="predicted"/>
<keyword evidence="2" id="KW-0732">Signal</keyword>
<evidence type="ECO:0000256" key="1">
    <source>
        <dbReference type="SAM" id="MobiDB-lite"/>
    </source>
</evidence>
<dbReference type="Proteomes" id="UP000035680">
    <property type="component" value="Unassembled WGS sequence"/>
</dbReference>
<feature type="compositionally biased region" description="Low complexity" evidence="1">
    <location>
        <begin position="179"/>
        <end position="197"/>
    </location>
</feature>
<organism evidence="3 4">
    <name type="scientific">Strongyloides venezuelensis</name>
    <name type="common">Threadworm</name>
    <dbReference type="NCBI Taxonomy" id="75913"/>
    <lineage>
        <taxon>Eukaryota</taxon>
        <taxon>Metazoa</taxon>
        <taxon>Ecdysozoa</taxon>
        <taxon>Nematoda</taxon>
        <taxon>Chromadorea</taxon>
        <taxon>Rhabditida</taxon>
        <taxon>Tylenchina</taxon>
        <taxon>Panagrolaimomorpha</taxon>
        <taxon>Strongyloidoidea</taxon>
        <taxon>Strongyloididae</taxon>
        <taxon>Strongyloides</taxon>
    </lineage>
</organism>
<sequence length="239" mass="28091">MKYIVSCLLLLAAVIVAHRGYHFNYDFPQWGYFPQPNYPNFFLPPINYPLNHLWTPPMPFQTLGFGFLNPWGHHHRHHHFHHRFFPNHFFGAGYNFADKYAFDFFMKYGFNVKAALFFCNSFTTRPVVWQSAYLFNYCNYINQNYGRGNKHIPTYPNVPDNMPDQDVPSYPSQNPPSYPEQNQPPSYPEQNQPSSYPEQSPPAEYPEQNSPSTYPEQTPPEQYPNQDGYPSNDAPQKPY</sequence>
<evidence type="ECO:0000313" key="3">
    <source>
        <dbReference type="Proteomes" id="UP000035680"/>
    </source>
</evidence>